<sequence length="230" mass="25523">MKRLYILIITGLCLLGASPAQAQLQDQRSNLSIGVNGGVNFSSISITPSFKQGKQVGPAFGLTVRYIGEKYFKMICGIQGEVNFSQRGWKEVIEDGTGDTYHRSMSYIEIPLLAHLAFGKDKGNGVRFVLNLGPQVGYLIGEKETMSDPWDPSGRTPNEQYGKMADRKFDYGIVGGGGMEVRTGIGHFVLEARYYFGLSDFYNNSKKDPFSRSAHSYIGARLTYLFDLKK</sequence>
<evidence type="ECO:0000256" key="1">
    <source>
        <dbReference type="SAM" id="SignalP"/>
    </source>
</evidence>
<dbReference type="Proteomes" id="UP000620874">
    <property type="component" value="Unassembled WGS sequence"/>
</dbReference>
<keyword evidence="4" id="KW-1185">Reference proteome</keyword>
<dbReference type="InterPro" id="IPR025665">
    <property type="entry name" value="Beta-barrel_OMP_2"/>
</dbReference>
<gene>
    <name evidence="3" type="ORF">H9625_05075</name>
</gene>
<reference evidence="3 4" key="1">
    <citation type="submission" date="2020-08" db="EMBL/GenBank/DDBJ databases">
        <title>A Genomic Blueprint of the Chicken Gut Microbiome.</title>
        <authorList>
            <person name="Gilroy R."/>
            <person name="Ravi A."/>
            <person name="Getino M."/>
            <person name="Pursley I."/>
            <person name="Horton D.L."/>
            <person name="Alikhan N.-F."/>
            <person name="Baker D."/>
            <person name="Gharbi K."/>
            <person name="Hall N."/>
            <person name="Watson M."/>
            <person name="Adriaenssens E.M."/>
            <person name="Foster-Nyarko E."/>
            <person name="Jarju S."/>
            <person name="Secka A."/>
            <person name="Antonio M."/>
            <person name="Oren A."/>
            <person name="Chaudhuri R."/>
            <person name="La Ragione R.M."/>
            <person name="Hildebrand F."/>
            <person name="Pallen M.J."/>
        </authorList>
    </citation>
    <scope>NUCLEOTIDE SEQUENCE [LARGE SCALE GENOMIC DNA]</scope>
    <source>
        <strain evidence="3 4">Sa1CVN1</strain>
    </source>
</reference>
<feature type="signal peptide" evidence="1">
    <location>
        <begin position="1"/>
        <end position="22"/>
    </location>
</feature>
<feature type="chain" id="PRO_5046895360" evidence="1">
    <location>
        <begin position="23"/>
        <end position="230"/>
    </location>
</feature>
<name>A0ABR8Y6J6_9BACT</name>
<accession>A0ABR8Y6J6</accession>
<protein>
    <submittedName>
        <fullName evidence="3">PorT family protein</fullName>
    </submittedName>
</protein>
<feature type="domain" description="Outer membrane protein beta-barrel" evidence="2">
    <location>
        <begin position="21"/>
        <end position="202"/>
    </location>
</feature>
<evidence type="ECO:0000259" key="2">
    <source>
        <dbReference type="Pfam" id="PF13568"/>
    </source>
</evidence>
<keyword evidence="1" id="KW-0732">Signal</keyword>
<dbReference type="RefSeq" id="WP_162612717.1">
    <property type="nucleotide sequence ID" value="NZ_JACSPP010000010.1"/>
</dbReference>
<dbReference type="Pfam" id="PF13568">
    <property type="entry name" value="OMP_b-brl_2"/>
    <property type="match status" value="1"/>
</dbReference>
<comment type="caution">
    <text evidence="3">The sequence shown here is derived from an EMBL/GenBank/DDBJ whole genome shotgun (WGS) entry which is preliminary data.</text>
</comment>
<evidence type="ECO:0000313" key="4">
    <source>
        <dbReference type="Proteomes" id="UP000620874"/>
    </source>
</evidence>
<proteinExistence type="predicted"/>
<dbReference type="EMBL" id="JACSPP010000010">
    <property type="protein sequence ID" value="MBD8039827.1"/>
    <property type="molecule type" value="Genomic_DNA"/>
</dbReference>
<evidence type="ECO:0000313" key="3">
    <source>
        <dbReference type="EMBL" id="MBD8039827.1"/>
    </source>
</evidence>
<organism evidence="3 4">
    <name type="scientific">Phocaeicola intestinalis</name>
    <dbReference type="NCBI Taxonomy" id="2762212"/>
    <lineage>
        <taxon>Bacteria</taxon>
        <taxon>Pseudomonadati</taxon>
        <taxon>Bacteroidota</taxon>
        <taxon>Bacteroidia</taxon>
        <taxon>Bacteroidales</taxon>
        <taxon>Bacteroidaceae</taxon>
        <taxon>Phocaeicola</taxon>
    </lineage>
</organism>